<comment type="caution">
    <text evidence="2">The sequence shown here is derived from an EMBL/GenBank/DDBJ whole genome shotgun (WGS) entry which is preliminary data.</text>
</comment>
<dbReference type="AlphaFoldDB" id="A0AAV9NWC7"/>
<evidence type="ECO:0000313" key="2">
    <source>
        <dbReference type="EMBL" id="KAK5065208.1"/>
    </source>
</evidence>
<dbReference type="Proteomes" id="UP001358417">
    <property type="component" value="Unassembled WGS sequence"/>
</dbReference>
<proteinExistence type="predicted"/>
<name>A0AAV9NWC7_9EURO</name>
<feature type="region of interest" description="Disordered" evidence="1">
    <location>
        <begin position="299"/>
        <end position="321"/>
    </location>
</feature>
<reference evidence="2 3" key="1">
    <citation type="submission" date="2023-08" db="EMBL/GenBank/DDBJ databases">
        <title>Black Yeasts Isolated from many extreme environments.</title>
        <authorList>
            <person name="Coleine C."/>
            <person name="Stajich J.E."/>
            <person name="Selbmann L."/>
        </authorList>
    </citation>
    <scope>NUCLEOTIDE SEQUENCE [LARGE SCALE GENOMIC DNA]</scope>
    <source>
        <strain evidence="2 3">CCFEE 5792</strain>
    </source>
</reference>
<organism evidence="2 3">
    <name type="scientific">Exophiala bonariae</name>
    <dbReference type="NCBI Taxonomy" id="1690606"/>
    <lineage>
        <taxon>Eukaryota</taxon>
        <taxon>Fungi</taxon>
        <taxon>Dikarya</taxon>
        <taxon>Ascomycota</taxon>
        <taxon>Pezizomycotina</taxon>
        <taxon>Eurotiomycetes</taxon>
        <taxon>Chaetothyriomycetidae</taxon>
        <taxon>Chaetothyriales</taxon>
        <taxon>Herpotrichiellaceae</taxon>
        <taxon>Exophiala</taxon>
    </lineage>
</organism>
<dbReference type="GeneID" id="89969267"/>
<evidence type="ECO:0000313" key="3">
    <source>
        <dbReference type="Proteomes" id="UP001358417"/>
    </source>
</evidence>
<keyword evidence="3" id="KW-1185">Reference proteome</keyword>
<sequence>MESTSTTQTPARTVPGLYDLPVEVRHQIYKHLFCHKPSPIEFAANSNAELELWPDVWPTDGYSSSPAPPPTFYTDIFRVNKALSRDALQFAYSANSFLIANSMGMERFCRLGDIALASMKSICMYSIAFEWTERARQVWWVLNQRCTNLEVLKIEPSSFLAFATIPYLKDFINTCAEQGSQPDVLLDLYVLDRHFAFETPANDYRQAMRVLGKQLGQGAKSWKGFVRPQRVITHVPKHVKQVYLAADVSAQAMLAFEEMLEDEPVFRFVRTSPDRFPSGGMPRIGRNTRWCYRWKSIEEEDKESPQCGDVREDGDGDGDGD</sequence>
<dbReference type="RefSeq" id="XP_064712532.1">
    <property type="nucleotide sequence ID" value="XM_064844672.1"/>
</dbReference>
<dbReference type="EMBL" id="JAVRRD010000001">
    <property type="protein sequence ID" value="KAK5065208.1"/>
    <property type="molecule type" value="Genomic_DNA"/>
</dbReference>
<protein>
    <recommendedName>
        <fullName evidence="4">F-box domain-containing protein</fullName>
    </recommendedName>
</protein>
<evidence type="ECO:0000256" key="1">
    <source>
        <dbReference type="SAM" id="MobiDB-lite"/>
    </source>
</evidence>
<evidence type="ECO:0008006" key="4">
    <source>
        <dbReference type="Google" id="ProtNLM"/>
    </source>
</evidence>
<gene>
    <name evidence="2" type="ORF">LTR84_001045</name>
</gene>
<accession>A0AAV9NWC7</accession>
<feature type="compositionally biased region" description="Acidic residues" evidence="1">
    <location>
        <begin position="312"/>
        <end position="321"/>
    </location>
</feature>